<accession>A0A9P6NKN4</accession>
<keyword evidence="2" id="KW-1185">Reference proteome</keyword>
<dbReference type="AlphaFoldDB" id="A0A9P6NKN4"/>
<comment type="caution">
    <text evidence="1">The sequence shown here is derived from an EMBL/GenBank/DDBJ whole genome shotgun (WGS) entry which is preliminary data.</text>
</comment>
<protein>
    <submittedName>
        <fullName evidence="1">Uncharacterized protein</fullName>
    </submittedName>
</protein>
<organism evidence="1 2">
    <name type="scientific">Cronartium quercuum f. sp. fusiforme G11</name>
    <dbReference type="NCBI Taxonomy" id="708437"/>
    <lineage>
        <taxon>Eukaryota</taxon>
        <taxon>Fungi</taxon>
        <taxon>Dikarya</taxon>
        <taxon>Basidiomycota</taxon>
        <taxon>Pucciniomycotina</taxon>
        <taxon>Pucciniomycetes</taxon>
        <taxon>Pucciniales</taxon>
        <taxon>Coleosporiaceae</taxon>
        <taxon>Cronartium</taxon>
    </lineage>
</organism>
<name>A0A9P6NKN4_9BASI</name>
<dbReference type="EMBL" id="MU167244">
    <property type="protein sequence ID" value="KAG0147748.1"/>
    <property type="molecule type" value="Genomic_DNA"/>
</dbReference>
<proteinExistence type="predicted"/>
<evidence type="ECO:0000313" key="1">
    <source>
        <dbReference type="EMBL" id="KAG0147748.1"/>
    </source>
</evidence>
<gene>
    <name evidence="1" type="ORF">CROQUDRAFT_91077</name>
</gene>
<dbReference type="Proteomes" id="UP000886653">
    <property type="component" value="Unassembled WGS sequence"/>
</dbReference>
<sequence length="89" mass="9970">MRIALNAYCSQCVSLSTHIALDAYHSQRIVLSASAVQYKTQSAGIMQTTTERRQREFVSAKCRAHVSVDTECNLLAEWRFTGVSSQTTR</sequence>
<evidence type="ECO:0000313" key="2">
    <source>
        <dbReference type="Proteomes" id="UP000886653"/>
    </source>
</evidence>
<reference evidence="1" key="1">
    <citation type="submission" date="2013-11" db="EMBL/GenBank/DDBJ databases">
        <title>Genome sequence of the fusiform rust pathogen reveals effectors for host alternation and coevolution with pine.</title>
        <authorList>
            <consortium name="DOE Joint Genome Institute"/>
            <person name="Smith K."/>
            <person name="Pendleton A."/>
            <person name="Kubisiak T."/>
            <person name="Anderson C."/>
            <person name="Salamov A."/>
            <person name="Aerts A."/>
            <person name="Riley R."/>
            <person name="Clum A."/>
            <person name="Lindquist E."/>
            <person name="Ence D."/>
            <person name="Campbell M."/>
            <person name="Kronenberg Z."/>
            <person name="Feau N."/>
            <person name="Dhillon B."/>
            <person name="Hamelin R."/>
            <person name="Burleigh J."/>
            <person name="Smith J."/>
            <person name="Yandell M."/>
            <person name="Nelson C."/>
            <person name="Grigoriev I."/>
            <person name="Davis J."/>
        </authorList>
    </citation>
    <scope>NUCLEOTIDE SEQUENCE</scope>
    <source>
        <strain evidence="1">G11</strain>
    </source>
</reference>